<keyword evidence="2" id="KW-0813">Transport</keyword>
<dbReference type="InterPro" id="IPR015853">
    <property type="entry name" value="ABC_transpr_FbpC"/>
</dbReference>
<evidence type="ECO:0000256" key="5">
    <source>
        <dbReference type="ARBA" id="ARBA00022505"/>
    </source>
</evidence>
<dbReference type="AlphaFoldDB" id="A0A9Q4C4G1"/>
<keyword evidence="10" id="KW-0472">Membrane</keyword>
<dbReference type="Gene3D" id="3.40.50.300">
    <property type="entry name" value="P-loop containing nucleotide triphosphate hydrolases"/>
    <property type="match status" value="1"/>
</dbReference>
<dbReference type="SUPFAM" id="SSF52540">
    <property type="entry name" value="P-loop containing nucleoside triphosphate hydrolases"/>
    <property type="match status" value="1"/>
</dbReference>
<dbReference type="PANTHER" id="PTHR42781:SF4">
    <property type="entry name" value="SPERMIDINE_PUTRESCINE IMPORT ATP-BINDING PROTEIN POTA"/>
    <property type="match status" value="1"/>
</dbReference>
<dbReference type="InterPro" id="IPR008995">
    <property type="entry name" value="Mo/tungstate-bd_C_term_dom"/>
</dbReference>
<dbReference type="EC" id="7.3.2.6" evidence="13"/>
<dbReference type="CDD" id="cd03259">
    <property type="entry name" value="ABC_Carb_Solutes_like"/>
    <property type="match status" value="1"/>
</dbReference>
<comment type="similarity">
    <text evidence="11">Belongs to the ABC transporter superfamily. Sulfate/tungstate importer (TC 3.A.1.6) family.</text>
</comment>
<evidence type="ECO:0000256" key="14">
    <source>
        <dbReference type="ARBA" id="ARBA00041133"/>
    </source>
</evidence>
<dbReference type="InterPro" id="IPR003593">
    <property type="entry name" value="AAA+_ATPase"/>
</dbReference>
<dbReference type="FunFam" id="3.40.50.300:FF:000425">
    <property type="entry name" value="Probable ABC transporter, ATP-binding subunit"/>
    <property type="match status" value="1"/>
</dbReference>
<comment type="subunit">
    <text evidence="12">The complex is composed of two ATP-binding proteins (WtpC), two transmembrane proteins (WtpB) and a solute-binding protein (WtpA).</text>
</comment>
<evidence type="ECO:0000256" key="4">
    <source>
        <dbReference type="ARBA" id="ARBA00022496"/>
    </source>
</evidence>
<organism evidence="18 19">
    <name type="scientific">Halorutilus salinus</name>
    <dbReference type="NCBI Taxonomy" id="2487751"/>
    <lineage>
        <taxon>Archaea</taxon>
        <taxon>Methanobacteriati</taxon>
        <taxon>Methanobacteriota</taxon>
        <taxon>Stenosarchaea group</taxon>
        <taxon>Halobacteria</taxon>
        <taxon>Halorutilales</taxon>
        <taxon>Halorutilaceae</taxon>
        <taxon>Halorutilus</taxon>
    </lineage>
</organism>
<evidence type="ECO:0000256" key="1">
    <source>
        <dbReference type="ARBA" id="ARBA00004202"/>
    </source>
</evidence>
<evidence type="ECO:0000256" key="6">
    <source>
        <dbReference type="ARBA" id="ARBA00022741"/>
    </source>
</evidence>
<dbReference type="PROSITE" id="PS50893">
    <property type="entry name" value="ABC_TRANSPORTER_2"/>
    <property type="match status" value="1"/>
</dbReference>
<dbReference type="GO" id="GO:0043190">
    <property type="term" value="C:ATP-binding cassette (ABC) transporter complex"/>
    <property type="evidence" value="ECO:0007669"/>
    <property type="project" value="InterPro"/>
</dbReference>
<dbReference type="SMART" id="SM00382">
    <property type="entry name" value="AAA"/>
    <property type="match status" value="1"/>
</dbReference>
<dbReference type="Proteomes" id="UP001149411">
    <property type="component" value="Unassembled WGS sequence"/>
</dbReference>
<dbReference type="InterPro" id="IPR027417">
    <property type="entry name" value="P-loop_NTPase"/>
</dbReference>
<dbReference type="GO" id="GO:0005524">
    <property type="term" value="F:ATP binding"/>
    <property type="evidence" value="ECO:0007669"/>
    <property type="project" value="UniProtKB-KW"/>
</dbReference>
<evidence type="ECO:0000256" key="10">
    <source>
        <dbReference type="ARBA" id="ARBA00023136"/>
    </source>
</evidence>
<dbReference type="GO" id="GO:0016887">
    <property type="term" value="F:ATP hydrolysis activity"/>
    <property type="evidence" value="ECO:0007669"/>
    <property type="project" value="InterPro"/>
</dbReference>
<dbReference type="InterPro" id="IPR013611">
    <property type="entry name" value="Transp-assoc_OB_typ2"/>
</dbReference>
<dbReference type="SUPFAM" id="SSF50331">
    <property type="entry name" value="MOP-like"/>
    <property type="match status" value="1"/>
</dbReference>
<evidence type="ECO:0000256" key="12">
    <source>
        <dbReference type="ARBA" id="ARBA00038781"/>
    </source>
</evidence>
<dbReference type="PROSITE" id="PS00211">
    <property type="entry name" value="ABC_TRANSPORTER_1"/>
    <property type="match status" value="1"/>
</dbReference>
<comment type="caution">
    <text evidence="18">The sequence shown here is derived from an EMBL/GenBank/DDBJ whole genome shotgun (WGS) entry which is preliminary data.</text>
</comment>
<accession>A0A9Q4C4G1</accession>
<keyword evidence="8" id="KW-0408">Iron</keyword>
<comment type="subcellular location">
    <subcellularLocation>
        <location evidence="1">Cell membrane</location>
        <topology evidence="1">Peripheral membrane protein</topology>
    </subcellularLocation>
</comment>
<keyword evidence="19" id="KW-1185">Reference proteome</keyword>
<keyword evidence="5" id="KW-0500">Molybdenum</keyword>
<keyword evidence="9" id="KW-0406">Ion transport</keyword>
<keyword evidence="6" id="KW-0547">Nucleotide-binding</keyword>
<evidence type="ECO:0000256" key="3">
    <source>
        <dbReference type="ARBA" id="ARBA00022475"/>
    </source>
</evidence>
<dbReference type="PANTHER" id="PTHR42781">
    <property type="entry name" value="SPERMIDINE/PUTRESCINE IMPORT ATP-BINDING PROTEIN POTA"/>
    <property type="match status" value="1"/>
</dbReference>
<feature type="domain" description="ABC transporter" evidence="17">
    <location>
        <begin position="9"/>
        <end position="239"/>
    </location>
</feature>
<comment type="function">
    <text evidence="16">Part of the ABC transporter complex WtpABC involved in molybdate/tungstate import. Responsible for energy coupling to the transport system.</text>
</comment>
<evidence type="ECO:0000256" key="9">
    <source>
        <dbReference type="ARBA" id="ARBA00023065"/>
    </source>
</evidence>
<evidence type="ECO:0000256" key="2">
    <source>
        <dbReference type="ARBA" id="ARBA00022448"/>
    </source>
</evidence>
<evidence type="ECO:0000256" key="15">
    <source>
        <dbReference type="ARBA" id="ARBA00047936"/>
    </source>
</evidence>
<dbReference type="InterPro" id="IPR050093">
    <property type="entry name" value="ABC_SmlMolc_Importer"/>
</dbReference>
<dbReference type="GO" id="GO:0015408">
    <property type="term" value="F:ABC-type ferric iron transporter activity"/>
    <property type="evidence" value="ECO:0007669"/>
    <property type="project" value="InterPro"/>
</dbReference>
<evidence type="ECO:0000256" key="16">
    <source>
        <dbReference type="ARBA" id="ARBA00057369"/>
    </source>
</evidence>
<dbReference type="InterPro" id="IPR017871">
    <property type="entry name" value="ABC_transporter-like_CS"/>
</dbReference>
<dbReference type="GO" id="GO:1901238">
    <property type="term" value="F:ABC-type tungstate transporter activity"/>
    <property type="evidence" value="ECO:0007669"/>
    <property type="project" value="UniProtKB-EC"/>
</dbReference>
<sequence>MTGNHEATVSLEGLSVAYGDERAIDDVSFEVHRGEIFCLLGPSGCGKTTTLKTVAGLESPDEGDVYVRGSRVTDEPAYSRDTSVVFQEWALFPHKTVLENVEFAPRMDGESRERRAEEARSVIETVGLSGKEDAYPEELSGGQKQRVAFARSLAADPSVLLLDEPLSNLDEGLRREMRLEILRIHEEFGKTTVHVTHDQQEAFTLADRVGIMRDGCLIQVGEPSEVYSEPKNRFVDDFLGETTFVEGTVSDGCIETPVATFAADAEDGDVEVSLRPEEVFLSAPEPSPDGGGSVSGTGEVVKRIDQGSIVRYHVHADSLEDRLLSEYSAREDPGFSEGQTVSVSVVDDPRVFDESGRRVT</sequence>
<keyword evidence="7 18" id="KW-0067">ATP-binding</keyword>
<reference evidence="18" key="1">
    <citation type="submission" date="2022-09" db="EMBL/GenBank/DDBJ databases">
        <title>Haloadaptaus new haloarchaeum isolated from saline soil.</title>
        <authorList>
            <person name="Duran-Viseras A."/>
            <person name="Sanchez-Porro C."/>
            <person name="Ventosa A."/>
        </authorList>
    </citation>
    <scope>NUCLEOTIDE SEQUENCE</scope>
    <source>
        <strain evidence="18">F3-133</strain>
    </source>
</reference>
<proteinExistence type="inferred from homology"/>
<dbReference type="Pfam" id="PF08402">
    <property type="entry name" value="TOBE_2"/>
    <property type="match status" value="1"/>
</dbReference>
<evidence type="ECO:0000256" key="7">
    <source>
        <dbReference type="ARBA" id="ARBA00022840"/>
    </source>
</evidence>
<dbReference type="RefSeq" id="WP_266087091.1">
    <property type="nucleotide sequence ID" value="NZ_RKLV01000006.1"/>
</dbReference>
<evidence type="ECO:0000256" key="11">
    <source>
        <dbReference type="ARBA" id="ARBA00038307"/>
    </source>
</evidence>
<dbReference type="EMBL" id="RKLV01000006">
    <property type="protein sequence ID" value="MCX2819103.1"/>
    <property type="molecule type" value="Genomic_DNA"/>
</dbReference>
<comment type="catalytic activity">
    <reaction evidence="15">
        <text>tungstate(in) + ATP + H2O = tungstate(out) + ADP + phosphate + H(+)</text>
        <dbReference type="Rhea" id="RHEA:35027"/>
        <dbReference type="ChEBI" id="CHEBI:15377"/>
        <dbReference type="ChEBI" id="CHEBI:15378"/>
        <dbReference type="ChEBI" id="CHEBI:30616"/>
        <dbReference type="ChEBI" id="CHEBI:43474"/>
        <dbReference type="ChEBI" id="CHEBI:46502"/>
        <dbReference type="ChEBI" id="CHEBI:456216"/>
        <dbReference type="EC" id="7.3.2.6"/>
    </reaction>
</comment>
<keyword evidence="3" id="KW-1003">Cell membrane</keyword>
<protein>
    <recommendedName>
        <fullName evidence="14">Molybdate/tungstate import ATP-binding protein WtpC</fullName>
        <ecNumber evidence="13">7.3.2.6</ecNumber>
    </recommendedName>
</protein>
<gene>
    <name evidence="18" type="ORF">EGH25_07025</name>
</gene>
<dbReference type="Pfam" id="PF00005">
    <property type="entry name" value="ABC_tran"/>
    <property type="match status" value="1"/>
</dbReference>
<evidence type="ECO:0000256" key="8">
    <source>
        <dbReference type="ARBA" id="ARBA00023004"/>
    </source>
</evidence>
<name>A0A9Q4C4G1_9EURY</name>
<evidence type="ECO:0000313" key="18">
    <source>
        <dbReference type="EMBL" id="MCX2819103.1"/>
    </source>
</evidence>
<dbReference type="InterPro" id="IPR003439">
    <property type="entry name" value="ABC_transporter-like_ATP-bd"/>
</dbReference>
<evidence type="ECO:0000259" key="17">
    <source>
        <dbReference type="PROSITE" id="PS50893"/>
    </source>
</evidence>
<evidence type="ECO:0000313" key="19">
    <source>
        <dbReference type="Proteomes" id="UP001149411"/>
    </source>
</evidence>
<evidence type="ECO:0000256" key="13">
    <source>
        <dbReference type="ARBA" id="ARBA00039025"/>
    </source>
</evidence>
<keyword evidence="4" id="KW-0410">Iron transport</keyword>